<reference evidence="1 2" key="2">
    <citation type="journal article" date="2022" name="Mol. Ecol. Resour.">
        <title>The genomes of chicory, endive, great burdock and yacon provide insights into Asteraceae paleo-polyploidization history and plant inulin production.</title>
        <authorList>
            <person name="Fan W."/>
            <person name="Wang S."/>
            <person name="Wang H."/>
            <person name="Wang A."/>
            <person name="Jiang F."/>
            <person name="Liu H."/>
            <person name="Zhao H."/>
            <person name="Xu D."/>
            <person name="Zhang Y."/>
        </authorList>
    </citation>
    <scope>NUCLEOTIDE SEQUENCE [LARGE SCALE GENOMIC DNA]</scope>
    <source>
        <strain evidence="2">cv. Yunnan</strain>
        <tissue evidence="1">Leaves</tissue>
    </source>
</reference>
<proteinExistence type="predicted"/>
<evidence type="ECO:0000313" key="1">
    <source>
        <dbReference type="EMBL" id="KAI3796758.1"/>
    </source>
</evidence>
<comment type="caution">
    <text evidence="1">The sequence shown here is derived from an EMBL/GenBank/DDBJ whole genome shotgun (WGS) entry which is preliminary data.</text>
</comment>
<name>A0ACB9HN65_9ASTR</name>
<protein>
    <submittedName>
        <fullName evidence="1">Uncharacterized protein</fullName>
    </submittedName>
</protein>
<organism evidence="1 2">
    <name type="scientific">Smallanthus sonchifolius</name>
    <dbReference type="NCBI Taxonomy" id="185202"/>
    <lineage>
        <taxon>Eukaryota</taxon>
        <taxon>Viridiplantae</taxon>
        <taxon>Streptophyta</taxon>
        <taxon>Embryophyta</taxon>
        <taxon>Tracheophyta</taxon>
        <taxon>Spermatophyta</taxon>
        <taxon>Magnoliopsida</taxon>
        <taxon>eudicotyledons</taxon>
        <taxon>Gunneridae</taxon>
        <taxon>Pentapetalae</taxon>
        <taxon>asterids</taxon>
        <taxon>campanulids</taxon>
        <taxon>Asterales</taxon>
        <taxon>Asteraceae</taxon>
        <taxon>Asteroideae</taxon>
        <taxon>Heliantheae alliance</taxon>
        <taxon>Millerieae</taxon>
        <taxon>Smallanthus</taxon>
    </lineage>
</organism>
<evidence type="ECO:0000313" key="2">
    <source>
        <dbReference type="Proteomes" id="UP001056120"/>
    </source>
</evidence>
<dbReference type="EMBL" id="CM042029">
    <property type="protein sequence ID" value="KAI3796758.1"/>
    <property type="molecule type" value="Genomic_DNA"/>
</dbReference>
<sequence>MIQIALLCINKSPALRPTMSEVLNMLECRIKPDINLITSDDEFKLQELKLKLEEIQSLDIDEQEINLKNALFRSLPMMFEASSRLSFIIMLILAAFIFVQVTGIHALAGHLPPNEGKFLLNALKEIAKQLGKEDWNFSLNPCDENPNWSTPGFQNAVNCTCSPDACHVVNISLMRQDLAGVLPPSLAKLPSIKMMSLENNLFSGKVPAELGNLKKLLLLILTANNLTVELPMELNSLTNLTQLRLDSNNFSGKIPNLGNCTRLQMLDIQGSGLEGPIPASISLLTNLTQLSISDLSGEGSLFPNLSSMTKMNKLMLRGCNLRGPIPDYLSQMSDLNHL</sequence>
<accession>A0ACB9HN65</accession>
<gene>
    <name evidence="1" type="ORF">L1987_39442</name>
</gene>
<reference evidence="2" key="1">
    <citation type="journal article" date="2022" name="Mol. Ecol. Resour.">
        <title>The genomes of chicory, endive, great burdock and yacon provide insights into Asteraceae palaeo-polyploidization history and plant inulin production.</title>
        <authorList>
            <person name="Fan W."/>
            <person name="Wang S."/>
            <person name="Wang H."/>
            <person name="Wang A."/>
            <person name="Jiang F."/>
            <person name="Liu H."/>
            <person name="Zhao H."/>
            <person name="Xu D."/>
            <person name="Zhang Y."/>
        </authorList>
    </citation>
    <scope>NUCLEOTIDE SEQUENCE [LARGE SCALE GENOMIC DNA]</scope>
    <source>
        <strain evidence="2">cv. Yunnan</strain>
    </source>
</reference>
<keyword evidence="2" id="KW-1185">Reference proteome</keyword>
<dbReference type="Proteomes" id="UP001056120">
    <property type="component" value="Linkage Group LG12"/>
</dbReference>